<evidence type="ECO:0000256" key="1">
    <source>
        <dbReference type="SAM" id="MobiDB-lite"/>
    </source>
</evidence>
<sequence length="68" mass="7680">MLDLQDEVSAMKEEDLLTAIKRKNRVTKTALGDTSEAMSHPPTKAKAPGDTRQKLLGIWWTQPWPDEC</sequence>
<dbReference type="AlphaFoldDB" id="A0AAE1E240"/>
<evidence type="ECO:0000313" key="2">
    <source>
        <dbReference type="EMBL" id="KAK3791476.1"/>
    </source>
</evidence>
<reference evidence="2" key="1">
    <citation type="journal article" date="2023" name="G3 (Bethesda)">
        <title>A reference genome for the long-term kleptoplast-retaining sea slug Elysia crispata morphotype clarki.</title>
        <authorList>
            <person name="Eastman K.E."/>
            <person name="Pendleton A.L."/>
            <person name="Shaikh M.A."/>
            <person name="Suttiyut T."/>
            <person name="Ogas R."/>
            <person name="Tomko P."/>
            <person name="Gavelis G."/>
            <person name="Widhalm J.R."/>
            <person name="Wisecaver J.H."/>
        </authorList>
    </citation>
    <scope>NUCLEOTIDE SEQUENCE</scope>
    <source>
        <strain evidence="2">ECLA1</strain>
    </source>
</reference>
<protein>
    <submittedName>
        <fullName evidence="2">Uncharacterized protein</fullName>
    </submittedName>
</protein>
<keyword evidence="3" id="KW-1185">Reference proteome</keyword>
<dbReference type="EMBL" id="JAWDGP010001472">
    <property type="protein sequence ID" value="KAK3791476.1"/>
    <property type="molecule type" value="Genomic_DNA"/>
</dbReference>
<comment type="caution">
    <text evidence="2">The sequence shown here is derived from an EMBL/GenBank/DDBJ whole genome shotgun (WGS) entry which is preliminary data.</text>
</comment>
<organism evidence="2 3">
    <name type="scientific">Elysia crispata</name>
    <name type="common">lettuce slug</name>
    <dbReference type="NCBI Taxonomy" id="231223"/>
    <lineage>
        <taxon>Eukaryota</taxon>
        <taxon>Metazoa</taxon>
        <taxon>Spiralia</taxon>
        <taxon>Lophotrochozoa</taxon>
        <taxon>Mollusca</taxon>
        <taxon>Gastropoda</taxon>
        <taxon>Heterobranchia</taxon>
        <taxon>Euthyneura</taxon>
        <taxon>Panpulmonata</taxon>
        <taxon>Sacoglossa</taxon>
        <taxon>Placobranchoidea</taxon>
        <taxon>Plakobranchidae</taxon>
        <taxon>Elysia</taxon>
    </lineage>
</organism>
<name>A0AAE1E240_9GAST</name>
<feature type="region of interest" description="Disordered" evidence="1">
    <location>
        <begin position="30"/>
        <end position="50"/>
    </location>
</feature>
<evidence type="ECO:0000313" key="3">
    <source>
        <dbReference type="Proteomes" id="UP001283361"/>
    </source>
</evidence>
<accession>A0AAE1E240</accession>
<proteinExistence type="predicted"/>
<gene>
    <name evidence="2" type="ORF">RRG08_046628</name>
</gene>
<dbReference type="Proteomes" id="UP001283361">
    <property type="component" value="Unassembled WGS sequence"/>
</dbReference>